<dbReference type="Pfam" id="PF13377">
    <property type="entry name" value="Peripla_BP_3"/>
    <property type="match status" value="1"/>
</dbReference>
<sequence length="344" mass="37497">MTEKPPRIQDVAKVAGVSTATVSRALSNPELLTKPTREAVFEAVRSTGYRVNRAARNLRKQSANAILVLVPNLGNPFFSKILEGISEGFADSDYSVLITDSNHLPQHDRRLTDYFLDGRIDGMISLDGNLTDTDMSEFARERVGGRIVFACEWVEGAPMPSVRSDNYKGAQLAIRHLHDLGHRRIAHVTGPADNRLTHVRREGVLAERRRLNLPQRPEWIIRGDFSLQSGRAAAQQIVAMKDRPSAVFCASDEVAFGLIAGLNAAGLRVPEDMSVVGFDDIDQAEHYVPALTTIRQDRIGLGRAAAELLLGQMAHPAGAEAVGVELLDVTLMVRDSSAPPAKPG</sequence>
<accession>A0A4R3JKG9</accession>
<protein>
    <submittedName>
        <fullName evidence="6">LacI family transcriptional regulator</fullName>
    </submittedName>
</protein>
<dbReference type="Gene3D" id="3.40.50.2300">
    <property type="match status" value="2"/>
</dbReference>
<dbReference type="InterPro" id="IPR010982">
    <property type="entry name" value="Lambda_DNA-bd_dom_sf"/>
</dbReference>
<dbReference type="GO" id="GO:0003700">
    <property type="term" value="F:DNA-binding transcription factor activity"/>
    <property type="evidence" value="ECO:0007669"/>
    <property type="project" value="TreeGrafter"/>
</dbReference>
<feature type="domain" description="HTH lacI-type" evidence="5">
    <location>
        <begin position="6"/>
        <end position="60"/>
    </location>
</feature>
<dbReference type="CDD" id="cd01392">
    <property type="entry name" value="HTH_LacI"/>
    <property type="match status" value="1"/>
</dbReference>
<comment type="caution">
    <text evidence="6">The sequence shown here is derived from an EMBL/GenBank/DDBJ whole genome shotgun (WGS) entry which is preliminary data.</text>
</comment>
<dbReference type="OrthoDB" id="8433438at2"/>
<dbReference type="PROSITE" id="PS00356">
    <property type="entry name" value="HTH_LACI_1"/>
    <property type="match status" value="1"/>
</dbReference>
<keyword evidence="2" id="KW-0805">Transcription regulation</keyword>
<reference evidence="6 7" key="1">
    <citation type="submission" date="2019-03" db="EMBL/GenBank/DDBJ databases">
        <title>Genomic Encyclopedia of Type Strains, Phase IV (KMG-IV): sequencing the most valuable type-strain genomes for metagenomic binning, comparative biology and taxonomic classification.</title>
        <authorList>
            <person name="Goeker M."/>
        </authorList>
    </citation>
    <scope>NUCLEOTIDE SEQUENCE [LARGE SCALE GENOMIC DNA]</scope>
    <source>
        <strain evidence="6 7">DSM 104836</strain>
    </source>
</reference>
<dbReference type="Gene3D" id="1.10.260.40">
    <property type="entry name" value="lambda repressor-like DNA-binding domains"/>
    <property type="match status" value="1"/>
</dbReference>
<dbReference type="SUPFAM" id="SSF47413">
    <property type="entry name" value="lambda repressor-like DNA-binding domains"/>
    <property type="match status" value="1"/>
</dbReference>
<keyword evidence="7" id="KW-1185">Reference proteome</keyword>
<dbReference type="RefSeq" id="WP_132244079.1">
    <property type="nucleotide sequence ID" value="NZ_SLZU01000004.1"/>
</dbReference>
<dbReference type="Pfam" id="PF00356">
    <property type="entry name" value="LacI"/>
    <property type="match status" value="1"/>
</dbReference>
<dbReference type="InterPro" id="IPR028082">
    <property type="entry name" value="Peripla_BP_I"/>
</dbReference>
<dbReference type="GO" id="GO:0000976">
    <property type="term" value="F:transcription cis-regulatory region binding"/>
    <property type="evidence" value="ECO:0007669"/>
    <property type="project" value="TreeGrafter"/>
</dbReference>
<dbReference type="PANTHER" id="PTHR30146:SF151">
    <property type="entry name" value="HTH-TYPE TRANSCRIPTIONAL REPRESSOR CYTR"/>
    <property type="match status" value="1"/>
</dbReference>
<evidence type="ECO:0000256" key="4">
    <source>
        <dbReference type="ARBA" id="ARBA00023163"/>
    </source>
</evidence>
<evidence type="ECO:0000256" key="3">
    <source>
        <dbReference type="ARBA" id="ARBA00023125"/>
    </source>
</evidence>
<dbReference type="Proteomes" id="UP000295696">
    <property type="component" value="Unassembled WGS sequence"/>
</dbReference>
<dbReference type="SMART" id="SM00354">
    <property type="entry name" value="HTH_LACI"/>
    <property type="match status" value="1"/>
</dbReference>
<dbReference type="CDD" id="cd06284">
    <property type="entry name" value="PBP1_LacI-like"/>
    <property type="match status" value="1"/>
</dbReference>
<dbReference type="PANTHER" id="PTHR30146">
    <property type="entry name" value="LACI-RELATED TRANSCRIPTIONAL REPRESSOR"/>
    <property type="match status" value="1"/>
</dbReference>
<keyword evidence="4" id="KW-0804">Transcription</keyword>
<evidence type="ECO:0000256" key="1">
    <source>
        <dbReference type="ARBA" id="ARBA00022491"/>
    </source>
</evidence>
<evidence type="ECO:0000313" key="6">
    <source>
        <dbReference type="EMBL" id="TCS65410.1"/>
    </source>
</evidence>
<keyword evidence="1" id="KW-0678">Repressor</keyword>
<evidence type="ECO:0000259" key="5">
    <source>
        <dbReference type="PROSITE" id="PS50932"/>
    </source>
</evidence>
<dbReference type="SUPFAM" id="SSF53822">
    <property type="entry name" value="Periplasmic binding protein-like I"/>
    <property type="match status" value="1"/>
</dbReference>
<keyword evidence="3" id="KW-0238">DNA-binding</keyword>
<dbReference type="InterPro" id="IPR000843">
    <property type="entry name" value="HTH_LacI"/>
</dbReference>
<evidence type="ECO:0000256" key="2">
    <source>
        <dbReference type="ARBA" id="ARBA00023015"/>
    </source>
</evidence>
<dbReference type="EMBL" id="SLZU01000004">
    <property type="protein sequence ID" value="TCS65410.1"/>
    <property type="molecule type" value="Genomic_DNA"/>
</dbReference>
<proteinExistence type="predicted"/>
<dbReference type="PROSITE" id="PS50932">
    <property type="entry name" value="HTH_LACI_2"/>
    <property type="match status" value="1"/>
</dbReference>
<evidence type="ECO:0000313" key="7">
    <source>
        <dbReference type="Proteomes" id="UP000295696"/>
    </source>
</evidence>
<dbReference type="AlphaFoldDB" id="A0A4R3JKG9"/>
<gene>
    <name evidence="6" type="ORF">EDD52_104197</name>
</gene>
<dbReference type="InterPro" id="IPR046335">
    <property type="entry name" value="LacI/GalR-like_sensor"/>
</dbReference>
<name>A0A4R3JKG9_9RHOB</name>
<organism evidence="6 7">
    <name type="scientific">Primorskyibacter sedentarius</name>
    <dbReference type="NCBI Taxonomy" id="745311"/>
    <lineage>
        <taxon>Bacteria</taxon>
        <taxon>Pseudomonadati</taxon>
        <taxon>Pseudomonadota</taxon>
        <taxon>Alphaproteobacteria</taxon>
        <taxon>Rhodobacterales</taxon>
        <taxon>Roseobacteraceae</taxon>
        <taxon>Primorskyibacter</taxon>
    </lineage>
</organism>